<dbReference type="PANTHER" id="PTHR37299">
    <property type="entry name" value="TRANSCRIPTIONAL REGULATOR-RELATED"/>
    <property type="match status" value="1"/>
</dbReference>
<dbReference type="InterPro" id="IPR012379">
    <property type="entry name" value="LytTR_MHYE"/>
</dbReference>
<dbReference type="KEGG" id="pstg:E8M01_26570"/>
<dbReference type="OrthoDB" id="9781059at2"/>
<dbReference type="EMBL" id="CP039690">
    <property type="protein sequence ID" value="QCI67473.1"/>
    <property type="molecule type" value="Genomic_DNA"/>
</dbReference>
<feature type="compositionally biased region" description="Basic and acidic residues" evidence="1">
    <location>
        <begin position="1"/>
        <end position="14"/>
    </location>
</feature>
<dbReference type="PANTHER" id="PTHR37299:SF1">
    <property type="entry name" value="STAGE 0 SPORULATION PROTEIN A HOMOLOG"/>
    <property type="match status" value="1"/>
</dbReference>
<dbReference type="AlphaFoldDB" id="A0A4D7B9M1"/>
<keyword evidence="2" id="KW-0812">Transmembrane</keyword>
<keyword evidence="5" id="KW-1185">Reference proteome</keyword>
<evidence type="ECO:0000313" key="5">
    <source>
        <dbReference type="Proteomes" id="UP000298781"/>
    </source>
</evidence>
<name>A0A4D7B9M1_9HYPH</name>
<dbReference type="Pfam" id="PF04397">
    <property type="entry name" value="LytTR"/>
    <property type="match status" value="1"/>
</dbReference>
<dbReference type="InterPro" id="IPR007492">
    <property type="entry name" value="LytTR_DNA-bd_dom"/>
</dbReference>
<evidence type="ECO:0000256" key="1">
    <source>
        <dbReference type="SAM" id="MobiDB-lite"/>
    </source>
</evidence>
<dbReference type="GO" id="GO:0003677">
    <property type="term" value="F:DNA binding"/>
    <property type="evidence" value="ECO:0007669"/>
    <property type="project" value="InterPro"/>
</dbReference>
<keyword evidence="2" id="KW-1133">Transmembrane helix</keyword>
<dbReference type="Gene3D" id="2.40.50.1020">
    <property type="entry name" value="LytTr DNA-binding domain"/>
    <property type="match status" value="1"/>
</dbReference>
<reference evidence="4 5" key="1">
    <citation type="submission" date="2019-04" db="EMBL/GenBank/DDBJ databases">
        <title>Phreatobacter aquaticus sp. nov.</title>
        <authorList>
            <person name="Choi A."/>
        </authorList>
    </citation>
    <scope>NUCLEOTIDE SEQUENCE [LARGE SCALE GENOMIC DNA]</scope>
    <source>
        <strain evidence="4 5">KCTC 52518</strain>
    </source>
</reference>
<feature type="transmembrane region" description="Helical" evidence="2">
    <location>
        <begin position="76"/>
        <end position="96"/>
    </location>
</feature>
<evidence type="ECO:0000259" key="3">
    <source>
        <dbReference type="PROSITE" id="PS50930"/>
    </source>
</evidence>
<dbReference type="PIRSF" id="PIRSF031767">
    <property type="entry name" value="MHYE_LytTR"/>
    <property type="match status" value="1"/>
</dbReference>
<protein>
    <submittedName>
        <fullName evidence="4">LytTR family transcriptional regulator</fullName>
    </submittedName>
</protein>
<gene>
    <name evidence="4" type="ORF">E8M01_26570</name>
</gene>
<dbReference type="SMART" id="SM00850">
    <property type="entry name" value="LytTR"/>
    <property type="match status" value="1"/>
</dbReference>
<evidence type="ECO:0000256" key="2">
    <source>
        <dbReference type="SAM" id="Phobius"/>
    </source>
</evidence>
<keyword evidence="2" id="KW-0472">Membrane</keyword>
<organism evidence="4 5">
    <name type="scientific">Phreatobacter stygius</name>
    <dbReference type="NCBI Taxonomy" id="1940610"/>
    <lineage>
        <taxon>Bacteria</taxon>
        <taxon>Pseudomonadati</taxon>
        <taxon>Pseudomonadota</taxon>
        <taxon>Alphaproteobacteria</taxon>
        <taxon>Hyphomicrobiales</taxon>
        <taxon>Phreatobacteraceae</taxon>
        <taxon>Phreatobacter</taxon>
    </lineage>
</organism>
<proteinExistence type="predicted"/>
<accession>A0A4D7B9M1</accession>
<feature type="domain" description="HTH LytTR-type" evidence="3">
    <location>
        <begin position="221"/>
        <end position="316"/>
    </location>
</feature>
<feature type="transmembrane region" description="Helical" evidence="2">
    <location>
        <begin position="45"/>
        <end position="64"/>
    </location>
</feature>
<dbReference type="GO" id="GO:0000156">
    <property type="term" value="F:phosphorelay response regulator activity"/>
    <property type="evidence" value="ECO:0007669"/>
    <property type="project" value="InterPro"/>
</dbReference>
<sequence>MAREERRFRWDGRHRTGTSGGDDVTSGIGQAGPTEPPARVSPWKIYVVLAVVLVAVAVVNAVSVVDDAARFAGRTLPLPLILLWELSSVLVVFALAPMIRWGALQVRGGGIAEVARAVVVNAGLVVLFSALHVAGMVLLRKLGHAAFGAGPYVFDLSLAKLVYELRKDALTYLLIGSVFWLNKGWADRPQDDAAQADAVQASGAAETGVASATTVATPQAFWLRDGSASIKIDPAMIVWVQSAGNYVEYCLVDGQRHLIRATLRAEEQRLQPFGIIRVHRTRLVNPARIERIEMRPSGDAELKLETGETIAGSRRYGIGETLRHVVRTPGA</sequence>
<feature type="region of interest" description="Disordered" evidence="1">
    <location>
        <begin position="1"/>
        <end position="36"/>
    </location>
</feature>
<dbReference type="InterPro" id="IPR046947">
    <property type="entry name" value="LytR-like"/>
</dbReference>
<dbReference type="Proteomes" id="UP000298781">
    <property type="component" value="Chromosome"/>
</dbReference>
<feature type="transmembrane region" description="Helical" evidence="2">
    <location>
        <begin position="117"/>
        <end position="139"/>
    </location>
</feature>
<dbReference type="PROSITE" id="PS50930">
    <property type="entry name" value="HTH_LYTTR"/>
    <property type="match status" value="1"/>
</dbReference>
<evidence type="ECO:0000313" key="4">
    <source>
        <dbReference type="EMBL" id="QCI67473.1"/>
    </source>
</evidence>